<proteinExistence type="predicted"/>
<feature type="compositionally biased region" description="Polar residues" evidence="2">
    <location>
        <begin position="243"/>
        <end position="252"/>
    </location>
</feature>
<evidence type="ECO:0000313" key="3">
    <source>
        <dbReference type="EMBL" id="CAK7938343.1"/>
    </source>
</evidence>
<gene>
    <name evidence="3" type="ORF">PM001_LOCUS23493</name>
</gene>
<reference evidence="3" key="1">
    <citation type="submission" date="2024-01" db="EMBL/GenBank/DDBJ databases">
        <authorList>
            <person name="Webb A."/>
        </authorList>
    </citation>
    <scope>NUCLEOTIDE SEQUENCE</scope>
    <source>
        <strain evidence="3">Pm1</strain>
    </source>
</reference>
<evidence type="ECO:0000256" key="1">
    <source>
        <dbReference type="SAM" id="Coils"/>
    </source>
</evidence>
<keyword evidence="1" id="KW-0175">Coiled coil</keyword>
<feature type="region of interest" description="Disordered" evidence="2">
    <location>
        <begin position="1"/>
        <end position="21"/>
    </location>
</feature>
<name>A0AAV1UXC1_9STRA</name>
<feature type="region of interest" description="Disordered" evidence="2">
    <location>
        <begin position="217"/>
        <end position="252"/>
    </location>
</feature>
<sequence>MASAPRDDSAPAPALQQGQCESSEAAGMLQILRAKLADAEEENFDLRASMALFETETRLESDKKERAMQSRVKAIESQLAFVSEKLQTAERVKLRTRKEVEELQQKQLVETKRRDAERRLLATKRRRQETRPDASQSTTTTPLSQQQQQQVLAVKTGVAVVDTGIQTEIEVPEAEETSGSWRRTTQLKEQNAKLVSCLLTGPSRDLLTLLHGALVGERPGDEAGDEQRTSQTLSPGCSHHSDNSPLLTQFLPNLSGNSSLNESMQYSANGAAAGGATAGVVYSQSVFSQVTTRSVAPHASSMLSTELMDTTKAVQKTVVATDRAKELVDVLGKMLKGDVSAVALAPVFIKYFTAHKDIAWPLMCSVLGVMYVVMHHCAHFQRFLLTASVPFDATVSLHTGDQRLTGSTEHPRVALSGLRVSLLGEYLSARSERVSMLQKESSELSETNATCERNELRSKLMSALCRMIKSKMEESAVVKDGLRVLCFWADLGFGHCPALAPDFKPLFASNSIPRILMTAEGSVTVKAQALRLLSRLLRVPEVFAELKIDSTKSLLFHRCAKMLSCNKEDLAIDKASDMRAFQHEIVKVFWSMITSFPSEGIRFVLESTHGLASDLDGYRSILYYLAQLLDQETFEARTSGDSGVMQELVRDRIRWDLIRNAFELLALLSRYVDLRTELGGDDQVQSFLAVLHFLSNLTHDDMQKDSIVASARFIALTMTLSG</sequence>
<evidence type="ECO:0000313" key="4">
    <source>
        <dbReference type="Proteomes" id="UP001162060"/>
    </source>
</evidence>
<feature type="coiled-coil region" evidence="1">
    <location>
        <begin position="22"/>
        <end position="106"/>
    </location>
</feature>
<evidence type="ECO:0000256" key="2">
    <source>
        <dbReference type="SAM" id="MobiDB-lite"/>
    </source>
</evidence>
<feature type="compositionally biased region" description="Low complexity" evidence="2">
    <location>
        <begin position="135"/>
        <end position="148"/>
    </location>
</feature>
<comment type="caution">
    <text evidence="3">The sequence shown here is derived from an EMBL/GenBank/DDBJ whole genome shotgun (WGS) entry which is preliminary data.</text>
</comment>
<dbReference type="AlphaFoldDB" id="A0AAV1UXC1"/>
<protein>
    <submittedName>
        <fullName evidence="3">Uncharacterized protein</fullName>
    </submittedName>
</protein>
<feature type="region of interest" description="Disordered" evidence="2">
    <location>
        <begin position="122"/>
        <end position="148"/>
    </location>
</feature>
<dbReference type="EMBL" id="CAKLBY020000229">
    <property type="protein sequence ID" value="CAK7938343.1"/>
    <property type="molecule type" value="Genomic_DNA"/>
</dbReference>
<dbReference type="Proteomes" id="UP001162060">
    <property type="component" value="Unassembled WGS sequence"/>
</dbReference>
<accession>A0AAV1UXC1</accession>
<feature type="compositionally biased region" description="Basic and acidic residues" evidence="2">
    <location>
        <begin position="218"/>
        <end position="228"/>
    </location>
</feature>
<organism evidence="3 4">
    <name type="scientific">Peronospora matthiolae</name>
    <dbReference type="NCBI Taxonomy" id="2874970"/>
    <lineage>
        <taxon>Eukaryota</taxon>
        <taxon>Sar</taxon>
        <taxon>Stramenopiles</taxon>
        <taxon>Oomycota</taxon>
        <taxon>Peronosporomycetes</taxon>
        <taxon>Peronosporales</taxon>
        <taxon>Peronosporaceae</taxon>
        <taxon>Peronospora</taxon>
    </lineage>
</organism>